<keyword evidence="3" id="KW-1185">Reference proteome</keyword>
<comment type="caution">
    <text evidence="2">The sequence shown here is derived from an EMBL/GenBank/DDBJ whole genome shotgun (WGS) entry which is preliminary data.</text>
</comment>
<evidence type="ECO:0000313" key="2">
    <source>
        <dbReference type="EMBL" id="KAK8006649.1"/>
    </source>
</evidence>
<evidence type="ECO:0000313" key="3">
    <source>
        <dbReference type="Proteomes" id="UP001396898"/>
    </source>
</evidence>
<reference evidence="2 3" key="1">
    <citation type="submission" date="2023-01" db="EMBL/GenBank/DDBJ databases">
        <title>Analysis of 21 Apiospora genomes using comparative genomics revels a genus with tremendous synthesis potential of carbohydrate active enzymes and secondary metabolites.</title>
        <authorList>
            <person name="Sorensen T."/>
        </authorList>
    </citation>
    <scope>NUCLEOTIDE SEQUENCE [LARGE SCALE GENOMIC DNA]</scope>
    <source>
        <strain evidence="2 3">CBS 20057</strain>
    </source>
</reference>
<evidence type="ECO:0000256" key="1">
    <source>
        <dbReference type="SAM" id="MobiDB-lite"/>
    </source>
</evidence>
<protein>
    <submittedName>
        <fullName evidence="2">Uncharacterized protein</fullName>
    </submittedName>
</protein>
<accession>A0ABR1RB45</accession>
<name>A0ABR1RB45_9PEZI</name>
<gene>
    <name evidence="2" type="ORF">PG991_012946</name>
</gene>
<dbReference type="Proteomes" id="UP001396898">
    <property type="component" value="Unassembled WGS sequence"/>
</dbReference>
<feature type="region of interest" description="Disordered" evidence="1">
    <location>
        <begin position="64"/>
        <end position="85"/>
    </location>
</feature>
<dbReference type="EMBL" id="JAQQWI010000017">
    <property type="protein sequence ID" value="KAK8006649.1"/>
    <property type="molecule type" value="Genomic_DNA"/>
</dbReference>
<proteinExistence type="predicted"/>
<organism evidence="2 3">
    <name type="scientific">Apiospora marii</name>
    <dbReference type="NCBI Taxonomy" id="335849"/>
    <lineage>
        <taxon>Eukaryota</taxon>
        <taxon>Fungi</taxon>
        <taxon>Dikarya</taxon>
        <taxon>Ascomycota</taxon>
        <taxon>Pezizomycotina</taxon>
        <taxon>Sordariomycetes</taxon>
        <taxon>Xylariomycetidae</taxon>
        <taxon>Amphisphaeriales</taxon>
        <taxon>Apiosporaceae</taxon>
        <taxon>Apiospora</taxon>
    </lineage>
</organism>
<sequence length="176" mass="19754">MADQHQGPQEIGNTSLTTALNLATEKAAALLAAKPVEMALWSYDERFLQPRLEQLARADAAEAQRIKGVRRPRHQPSDHKSLTQHPASTVLWEDHFRGVEARLRTEAYRGACQDVHASLAAWRILRWLQTPEAAALGLGHLFFVEEKGGPGQWGQSERVPGIMLEYLYDFEDETSV</sequence>